<sequence>MRGRGTMVWGALTMAAIGVAVAGLLGAASLATVSQPRSDFRMQADAPSREAIAFREAALPGDQGVSVGLPIGACVAEPCTRAWYDLPPPAAPTPHVIAGRDWLAPSVAVAMLIVLLLRLRDRRRKRRLPL</sequence>
<gene>
    <name evidence="2" type="ORF">GCM10011380_22450</name>
</gene>
<reference evidence="2" key="1">
    <citation type="journal article" date="2014" name="Int. J. Syst. Evol. Microbiol.">
        <title>Complete genome sequence of Corynebacterium casei LMG S-19264T (=DSM 44701T), isolated from a smear-ripened cheese.</title>
        <authorList>
            <consortium name="US DOE Joint Genome Institute (JGI-PGF)"/>
            <person name="Walter F."/>
            <person name="Albersmeier A."/>
            <person name="Kalinowski J."/>
            <person name="Ruckert C."/>
        </authorList>
    </citation>
    <scope>NUCLEOTIDE SEQUENCE</scope>
    <source>
        <strain evidence="2">CGMCC 1.15330</strain>
    </source>
</reference>
<accession>A0A916T6Y2</accession>
<keyword evidence="3" id="KW-1185">Reference proteome</keyword>
<feature type="transmembrane region" description="Helical" evidence="1">
    <location>
        <begin position="102"/>
        <end position="119"/>
    </location>
</feature>
<evidence type="ECO:0000313" key="2">
    <source>
        <dbReference type="EMBL" id="GGB32549.1"/>
    </source>
</evidence>
<protein>
    <submittedName>
        <fullName evidence="2">Uncharacterized protein</fullName>
    </submittedName>
</protein>
<evidence type="ECO:0000313" key="3">
    <source>
        <dbReference type="Proteomes" id="UP000623067"/>
    </source>
</evidence>
<dbReference type="Proteomes" id="UP000623067">
    <property type="component" value="Unassembled WGS sequence"/>
</dbReference>
<name>A0A916T6Y2_9SPHN</name>
<keyword evidence="1" id="KW-1133">Transmembrane helix</keyword>
<comment type="caution">
    <text evidence="2">The sequence shown here is derived from an EMBL/GenBank/DDBJ whole genome shotgun (WGS) entry which is preliminary data.</text>
</comment>
<dbReference type="EMBL" id="BMIH01000003">
    <property type="protein sequence ID" value="GGB32549.1"/>
    <property type="molecule type" value="Genomic_DNA"/>
</dbReference>
<organism evidence="2 3">
    <name type="scientific">Sphingomonas metalli</name>
    <dbReference type="NCBI Taxonomy" id="1779358"/>
    <lineage>
        <taxon>Bacteria</taxon>
        <taxon>Pseudomonadati</taxon>
        <taxon>Pseudomonadota</taxon>
        <taxon>Alphaproteobacteria</taxon>
        <taxon>Sphingomonadales</taxon>
        <taxon>Sphingomonadaceae</taxon>
        <taxon>Sphingomonas</taxon>
    </lineage>
</organism>
<keyword evidence="1" id="KW-0812">Transmembrane</keyword>
<reference evidence="2" key="2">
    <citation type="submission" date="2020-09" db="EMBL/GenBank/DDBJ databases">
        <authorList>
            <person name="Sun Q."/>
            <person name="Zhou Y."/>
        </authorList>
    </citation>
    <scope>NUCLEOTIDE SEQUENCE</scope>
    <source>
        <strain evidence="2">CGMCC 1.15330</strain>
    </source>
</reference>
<dbReference type="RefSeq" id="WP_188658879.1">
    <property type="nucleotide sequence ID" value="NZ_BMIH01000003.1"/>
</dbReference>
<dbReference type="AlphaFoldDB" id="A0A916T6Y2"/>
<keyword evidence="1" id="KW-0472">Membrane</keyword>
<proteinExistence type="predicted"/>
<evidence type="ECO:0000256" key="1">
    <source>
        <dbReference type="SAM" id="Phobius"/>
    </source>
</evidence>